<evidence type="ECO:0000256" key="8">
    <source>
        <dbReference type="SAM" id="Coils"/>
    </source>
</evidence>
<evidence type="ECO:0000256" key="5">
    <source>
        <dbReference type="ARBA" id="ARBA00023065"/>
    </source>
</evidence>
<keyword evidence="3 9" id="KW-0812">Transmembrane</keyword>
<feature type="transmembrane region" description="Helical" evidence="9">
    <location>
        <begin position="64"/>
        <end position="83"/>
    </location>
</feature>
<gene>
    <name evidence="11" type="ORF">GCM10022399_19940</name>
</gene>
<organism evidence="11 12">
    <name type="scientific">Terrabacter ginsenosidimutans</name>
    <dbReference type="NCBI Taxonomy" id="490575"/>
    <lineage>
        <taxon>Bacteria</taxon>
        <taxon>Bacillati</taxon>
        <taxon>Actinomycetota</taxon>
        <taxon>Actinomycetes</taxon>
        <taxon>Micrococcales</taxon>
        <taxon>Intrasporangiaceae</taxon>
        <taxon>Terrabacter</taxon>
    </lineage>
</organism>
<evidence type="ECO:0000313" key="11">
    <source>
        <dbReference type="EMBL" id="GAA3703385.1"/>
    </source>
</evidence>
<keyword evidence="8" id="KW-0175">Coiled coil</keyword>
<dbReference type="PRINTS" id="PR00169">
    <property type="entry name" value="KCHANNEL"/>
</dbReference>
<dbReference type="InterPro" id="IPR028325">
    <property type="entry name" value="VG_K_chnl"/>
</dbReference>
<dbReference type="EMBL" id="BAABDC010000002">
    <property type="protein sequence ID" value="GAA3703385.1"/>
    <property type="molecule type" value="Genomic_DNA"/>
</dbReference>
<dbReference type="GO" id="GO:0034220">
    <property type="term" value="P:monoatomic ion transmembrane transport"/>
    <property type="evidence" value="ECO:0007669"/>
    <property type="project" value="UniProtKB-KW"/>
</dbReference>
<keyword evidence="12" id="KW-1185">Reference proteome</keyword>
<keyword evidence="2" id="KW-0813">Transport</keyword>
<proteinExistence type="predicted"/>
<feature type="transmembrane region" description="Helical" evidence="9">
    <location>
        <begin position="195"/>
        <end position="220"/>
    </location>
</feature>
<name>A0ABP7DGJ0_9MICO</name>
<dbReference type="Gene3D" id="1.20.5.110">
    <property type="match status" value="1"/>
</dbReference>
<keyword evidence="6 9" id="KW-0472">Membrane</keyword>
<dbReference type="Gene3D" id="1.10.287.70">
    <property type="match status" value="1"/>
</dbReference>
<sequence length="261" mass="28475">MRVECRETRRSWHCLAMTDEFRREHWERGAEWPLTLLAVVFLLAYALPILRPGLAPALAQACELATWFAWAAFAVDYAVRLGLSRRRAGFVRTNLLDLAVVVLPLLRPLRLLRLVTLLSVLNRAMGGSLRGRVGVYVSGATALVLSVAGLAILDAERQSSEPNITSFGDALWWAATTVTTVGYGDRYPTTATGRFIAGGLMLAGIALLGIVTASFASWLLDKVREVEGESQAATRRDIEALTAEVRALREELAGLRLGSPS</sequence>
<evidence type="ECO:0000256" key="7">
    <source>
        <dbReference type="ARBA" id="ARBA00023303"/>
    </source>
</evidence>
<dbReference type="Pfam" id="PF07885">
    <property type="entry name" value="Ion_trans_2"/>
    <property type="match status" value="1"/>
</dbReference>
<evidence type="ECO:0000256" key="2">
    <source>
        <dbReference type="ARBA" id="ARBA00022448"/>
    </source>
</evidence>
<keyword evidence="7 11" id="KW-0407">Ion channel</keyword>
<keyword evidence="5" id="KW-0406">Ion transport</keyword>
<accession>A0ABP7DGJ0</accession>
<feature type="transmembrane region" description="Helical" evidence="9">
    <location>
        <begin position="133"/>
        <end position="152"/>
    </location>
</feature>
<feature type="domain" description="Potassium channel" evidence="10">
    <location>
        <begin position="151"/>
        <end position="219"/>
    </location>
</feature>
<dbReference type="Proteomes" id="UP001501468">
    <property type="component" value="Unassembled WGS sequence"/>
</dbReference>
<feature type="coiled-coil region" evidence="8">
    <location>
        <begin position="231"/>
        <end position="258"/>
    </location>
</feature>
<evidence type="ECO:0000256" key="4">
    <source>
        <dbReference type="ARBA" id="ARBA00022989"/>
    </source>
</evidence>
<dbReference type="InterPro" id="IPR013099">
    <property type="entry name" value="K_chnl_dom"/>
</dbReference>
<dbReference type="InterPro" id="IPR027359">
    <property type="entry name" value="Volt_channel_dom_sf"/>
</dbReference>
<dbReference type="PANTHER" id="PTHR11537:SF254">
    <property type="entry name" value="POTASSIUM VOLTAGE-GATED CHANNEL PROTEIN SHAB"/>
    <property type="match status" value="1"/>
</dbReference>
<protein>
    <submittedName>
        <fullName evidence="11">Potassium channel family protein</fullName>
    </submittedName>
</protein>
<evidence type="ECO:0000259" key="10">
    <source>
        <dbReference type="Pfam" id="PF07885"/>
    </source>
</evidence>
<evidence type="ECO:0000256" key="3">
    <source>
        <dbReference type="ARBA" id="ARBA00022692"/>
    </source>
</evidence>
<comment type="subcellular location">
    <subcellularLocation>
        <location evidence="1">Membrane</location>
        <topology evidence="1">Multi-pass membrane protein</topology>
    </subcellularLocation>
</comment>
<dbReference type="PANTHER" id="PTHR11537">
    <property type="entry name" value="VOLTAGE-GATED POTASSIUM CHANNEL"/>
    <property type="match status" value="1"/>
</dbReference>
<evidence type="ECO:0000256" key="9">
    <source>
        <dbReference type="SAM" id="Phobius"/>
    </source>
</evidence>
<reference evidence="12" key="1">
    <citation type="journal article" date="2019" name="Int. J. Syst. Evol. Microbiol.">
        <title>The Global Catalogue of Microorganisms (GCM) 10K type strain sequencing project: providing services to taxonomists for standard genome sequencing and annotation.</title>
        <authorList>
            <consortium name="The Broad Institute Genomics Platform"/>
            <consortium name="The Broad Institute Genome Sequencing Center for Infectious Disease"/>
            <person name="Wu L."/>
            <person name="Ma J."/>
        </authorList>
    </citation>
    <scope>NUCLEOTIDE SEQUENCE [LARGE SCALE GENOMIC DNA]</scope>
    <source>
        <strain evidence="12">JCM 17125</strain>
    </source>
</reference>
<dbReference type="Gene3D" id="1.20.120.350">
    <property type="entry name" value="Voltage-gated potassium channels. Chain C"/>
    <property type="match status" value="1"/>
</dbReference>
<evidence type="ECO:0000256" key="6">
    <source>
        <dbReference type="ARBA" id="ARBA00023136"/>
    </source>
</evidence>
<evidence type="ECO:0000313" key="12">
    <source>
        <dbReference type="Proteomes" id="UP001501468"/>
    </source>
</evidence>
<dbReference type="SUPFAM" id="SSF81324">
    <property type="entry name" value="Voltage-gated potassium channels"/>
    <property type="match status" value="1"/>
</dbReference>
<comment type="caution">
    <text evidence="11">The sequence shown here is derived from an EMBL/GenBank/DDBJ whole genome shotgun (WGS) entry which is preliminary data.</text>
</comment>
<keyword evidence="4 9" id="KW-1133">Transmembrane helix</keyword>
<feature type="transmembrane region" description="Helical" evidence="9">
    <location>
        <begin position="32"/>
        <end position="52"/>
    </location>
</feature>
<evidence type="ECO:0000256" key="1">
    <source>
        <dbReference type="ARBA" id="ARBA00004141"/>
    </source>
</evidence>